<feature type="domain" description="VOC" evidence="1">
    <location>
        <begin position="10"/>
        <end position="139"/>
    </location>
</feature>
<accession>A0ABN1HFD9</accession>
<name>A0ABN1HFD9_9ACTN</name>
<evidence type="ECO:0000259" key="1">
    <source>
        <dbReference type="PROSITE" id="PS51819"/>
    </source>
</evidence>
<dbReference type="InterPro" id="IPR029068">
    <property type="entry name" value="Glyas_Bleomycin-R_OHBP_Dase"/>
</dbReference>
<dbReference type="Gene3D" id="3.10.180.10">
    <property type="entry name" value="2,3-Dihydroxybiphenyl 1,2-Dioxygenase, domain 1"/>
    <property type="match status" value="1"/>
</dbReference>
<dbReference type="InterPro" id="IPR004360">
    <property type="entry name" value="Glyas_Fos-R_dOase_dom"/>
</dbReference>
<dbReference type="RefSeq" id="WP_343999849.1">
    <property type="nucleotide sequence ID" value="NZ_BAAAGU010000018.1"/>
</dbReference>
<protein>
    <submittedName>
        <fullName evidence="2">VOC family protein</fullName>
    </submittedName>
</protein>
<evidence type="ECO:0000313" key="2">
    <source>
        <dbReference type="EMBL" id="GAA0644255.1"/>
    </source>
</evidence>
<dbReference type="InterPro" id="IPR037523">
    <property type="entry name" value="VOC_core"/>
</dbReference>
<dbReference type="Pfam" id="PF00903">
    <property type="entry name" value="Glyoxalase"/>
    <property type="match status" value="1"/>
</dbReference>
<reference evidence="2 3" key="1">
    <citation type="journal article" date="2019" name="Int. J. Syst. Evol. Microbiol.">
        <title>The Global Catalogue of Microorganisms (GCM) 10K type strain sequencing project: providing services to taxonomists for standard genome sequencing and annotation.</title>
        <authorList>
            <consortium name="The Broad Institute Genomics Platform"/>
            <consortium name="The Broad Institute Genome Sequencing Center for Infectious Disease"/>
            <person name="Wu L."/>
            <person name="Ma J."/>
        </authorList>
    </citation>
    <scope>NUCLEOTIDE SEQUENCE [LARGE SCALE GENOMIC DNA]</scope>
    <source>
        <strain evidence="2 3">JCM 10367</strain>
    </source>
</reference>
<organism evidence="2 3">
    <name type="scientific">Streptomyces thermocarboxydovorans</name>
    <dbReference type="NCBI Taxonomy" id="59298"/>
    <lineage>
        <taxon>Bacteria</taxon>
        <taxon>Bacillati</taxon>
        <taxon>Actinomycetota</taxon>
        <taxon>Actinomycetes</taxon>
        <taxon>Kitasatosporales</taxon>
        <taxon>Streptomycetaceae</taxon>
        <taxon>Streptomyces</taxon>
    </lineage>
</organism>
<keyword evidence="3" id="KW-1185">Reference proteome</keyword>
<sequence length="141" mass="15304">MNADDPATLARARVATRLPAQDLDRARRFYADKLGLEPVDERPGGLLYRGAAGDFVVFRSTGSSPGTFTQMAFEVDDLDSAVAELRRRGVVFEDVDLPGFRTVDGIAEVEGNYPSKGARAERGVWFRDSEGNLLGIGEPIA</sequence>
<gene>
    <name evidence="2" type="ORF">GCM10009535_22080</name>
</gene>
<dbReference type="EMBL" id="BAAAGU010000018">
    <property type="protein sequence ID" value="GAA0644255.1"/>
    <property type="molecule type" value="Genomic_DNA"/>
</dbReference>
<evidence type="ECO:0000313" key="3">
    <source>
        <dbReference type="Proteomes" id="UP001500724"/>
    </source>
</evidence>
<dbReference type="CDD" id="cd06587">
    <property type="entry name" value="VOC"/>
    <property type="match status" value="1"/>
</dbReference>
<dbReference type="PROSITE" id="PS51819">
    <property type="entry name" value="VOC"/>
    <property type="match status" value="1"/>
</dbReference>
<comment type="caution">
    <text evidence="2">The sequence shown here is derived from an EMBL/GenBank/DDBJ whole genome shotgun (WGS) entry which is preliminary data.</text>
</comment>
<dbReference type="SUPFAM" id="SSF54593">
    <property type="entry name" value="Glyoxalase/Bleomycin resistance protein/Dihydroxybiphenyl dioxygenase"/>
    <property type="match status" value="1"/>
</dbReference>
<proteinExistence type="predicted"/>
<dbReference type="Proteomes" id="UP001500724">
    <property type="component" value="Unassembled WGS sequence"/>
</dbReference>